<evidence type="ECO:0000256" key="2">
    <source>
        <dbReference type="ARBA" id="ARBA00006285"/>
    </source>
</evidence>
<feature type="domain" description="Beta-hexosaminidase bacterial type N-terminal" evidence="9">
    <location>
        <begin position="26"/>
        <end position="153"/>
    </location>
</feature>
<evidence type="ECO:0000313" key="10">
    <source>
        <dbReference type="EMBL" id="AYN69237.1"/>
    </source>
</evidence>
<evidence type="ECO:0000313" key="11">
    <source>
        <dbReference type="Proteomes" id="UP000276309"/>
    </source>
</evidence>
<dbReference type="SUPFAM" id="SSF51445">
    <property type="entry name" value="(Trans)glycosidases"/>
    <property type="match status" value="1"/>
</dbReference>
<proteinExistence type="inferred from homology"/>
<dbReference type="EMBL" id="CP032050">
    <property type="protein sequence ID" value="AYN69237.1"/>
    <property type="molecule type" value="Genomic_DNA"/>
</dbReference>
<reference evidence="10 11" key="1">
    <citation type="submission" date="2018-08" db="EMBL/GenBank/DDBJ databases">
        <title>The reduced genetic potential of extracellular carbohydrate catabolism in Euzebyella marina RN62, a Flavobacteriia bacterium isolated from the hadal water.</title>
        <authorList>
            <person name="Xue C."/>
        </authorList>
    </citation>
    <scope>NUCLEOTIDE SEQUENCE [LARGE SCALE GENOMIC DNA]</scope>
    <source>
        <strain evidence="10 11">RN62</strain>
    </source>
</reference>
<dbReference type="RefSeq" id="WP_121850243.1">
    <property type="nucleotide sequence ID" value="NZ_CP032050.1"/>
</dbReference>
<accession>A0A3G2LAF2</accession>
<dbReference type="GO" id="GO:0030203">
    <property type="term" value="P:glycosaminoglycan metabolic process"/>
    <property type="evidence" value="ECO:0007669"/>
    <property type="project" value="TreeGrafter"/>
</dbReference>
<evidence type="ECO:0000256" key="3">
    <source>
        <dbReference type="ARBA" id="ARBA00012663"/>
    </source>
</evidence>
<evidence type="ECO:0000256" key="6">
    <source>
        <dbReference type="PIRSR" id="PIRSR625705-1"/>
    </source>
</evidence>
<gene>
    <name evidence="10" type="ORF">D1013_18525</name>
</gene>
<dbReference type="Pfam" id="PF02838">
    <property type="entry name" value="Glyco_hydro_20b"/>
    <property type="match status" value="1"/>
</dbReference>
<dbReference type="Pfam" id="PF00728">
    <property type="entry name" value="Glyco_hydro_20"/>
    <property type="match status" value="1"/>
</dbReference>
<dbReference type="CDD" id="cd06563">
    <property type="entry name" value="GH20_chitobiase-like"/>
    <property type="match status" value="1"/>
</dbReference>
<dbReference type="AlphaFoldDB" id="A0A3G2LAF2"/>
<dbReference type="PANTHER" id="PTHR22600:SF57">
    <property type="entry name" value="BETA-N-ACETYLHEXOSAMINIDASE"/>
    <property type="match status" value="1"/>
</dbReference>
<evidence type="ECO:0000256" key="5">
    <source>
        <dbReference type="ARBA" id="ARBA00023295"/>
    </source>
</evidence>
<keyword evidence="11" id="KW-1185">Reference proteome</keyword>
<organism evidence="10 11">
    <name type="scientific">Euzebyella marina</name>
    <dbReference type="NCBI Taxonomy" id="1761453"/>
    <lineage>
        <taxon>Bacteria</taxon>
        <taxon>Pseudomonadati</taxon>
        <taxon>Bacteroidota</taxon>
        <taxon>Flavobacteriia</taxon>
        <taxon>Flavobacteriales</taxon>
        <taxon>Flavobacteriaceae</taxon>
        <taxon>Euzebyella</taxon>
    </lineage>
</organism>
<evidence type="ECO:0000256" key="1">
    <source>
        <dbReference type="ARBA" id="ARBA00001231"/>
    </source>
</evidence>
<feature type="active site" description="Proton donor" evidence="6">
    <location>
        <position position="331"/>
    </location>
</feature>
<dbReference type="KEGG" id="emar:D1013_18525"/>
<dbReference type="PRINTS" id="PR00738">
    <property type="entry name" value="GLHYDRLASE20"/>
</dbReference>
<dbReference type="GO" id="GO:0005975">
    <property type="term" value="P:carbohydrate metabolic process"/>
    <property type="evidence" value="ECO:0007669"/>
    <property type="project" value="InterPro"/>
</dbReference>
<keyword evidence="4 10" id="KW-0378">Hydrolase</keyword>
<comment type="similarity">
    <text evidence="2">Belongs to the glycosyl hydrolase 20 family.</text>
</comment>
<feature type="compositionally biased region" description="Basic and acidic residues" evidence="7">
    <location>
        <begin position="217"/>
        <end position="233"/>
    </location>
</feature>
<dbReference type="EC" id="3.2.1.52" evidence="3"/>
<dbReference type="InterPro" id="IPR017853">
    <property type="entry name" value="GH"/>
</dbReference>
<dbReference type="Proteomes" id="UP000276309">
    <property type="component" value="Chromosome"/>
</dbReference>
<feature type="domain" description="Glycoside hydrolase family 20 catalytic" evidence="8">
    <location>
        <begin position="157"/>
        <end position="505"/>
    </location>
</feature>
<dbReference type="GO" id="GO:0016020">
    <property type="term" value="C:membrane"/>
    <property type="evidence" value="ECO:0007669"/>
    <property type="project" value="TreeGrafter"/>
</dbReference>
<dbReference type="Gene3D" id="3.30.379.10">
    <property type="entry name" value="Chitobiase/beta-hexosaminidase domain 2-like"/>
    <property type="match status" value="1"/>
</dbReference>
<protein>
    <recommendedName>
        <fullName evidence="3">beta-N-acetylhexosaminidase</fullName>
        <ecNumber evidence="3">3.2.1.52</ecNumber>
    </recommendedName>
</protein>
<dbReference type="GO" id="GO:0004563">
    <property type="term" value="F:beta-N-acetylhexosaminidase activity"/>
    <property type="evidence" value="ECO:0007669"/>
    <property type="project" value="UniProtKB-EC"/>
</dbReference>
<dbReference type="SUPFAM" id="SSF55545">
    <property type="entry name" value="beta-N-acetylhexosaminidase-like domain"/>
    <property type="match status" value="1"/>
</dbReference>
<keyword evidence="5" id="KW-0326">Glycosidase</keyword>
<dbReference type="OrthoDB" id="9763537at2"/>
<comment type="catalytic activity">
    <reaction evidence="1">
        <text>Hydrolysis of terminal non-reducing N-acetyl-D-hexosamine residues in N-acetyl-beta-D-hexosaminides.</text>
        <dbReference type="EC" id="3.2.1.52"/>
    </reaction>
</comment>
<evidence type="ECO:0000256" key="4">
    <source>
        <dbReference type="ARBA" id="ARBA00022801"/>
    </source>
</evidence>
<name>A0A3G2LAF2_9FLAO</name>
<evidence type="ECO:0000259" key="8">
    <source>
        <dbReference type="Pfam" id="PF00728"/>
    </source>
</evidence>
<sequence length="533" mass="61394">MKCKRLLFAMLVICSTFWGRSLGQEVSIIPKPNFIKVEKGSYKLSGKTSIVASEDLENEVVYLKEILKSGFNESPKLKRKGKGIILELDSTKSQKLGEEGYELSISDDGIKFTAAQPRGIFYGIQTFRQLLPKEFEYENKKALIELPFLTIVDKPRFSWRAFMLDESRHFKGMSTVKKLIDQLALLKMNTFHWHLTDDQGWRIEIKKYPQLTKIGSQRKDTQTARKSDERTGEPHGGFYTQDEIREVIEYAKERHITIVPEIEMPGHATAAVASYNWLGTLGTTKEVSETFGKLDESFNVADPKVIRFLKDVLDEVMLLFPGKVIHIGGDEVNFEPWLKNHVIVDYMKSNNLNSPMDLQISFTNEMSNYIDKAGKRMMGWNEIMGHDIHEDRGYTATETSERLASSAIVHFWKGELDLIGKAVEDGYDVVNSNHWDTYLDYTYKRLPLAKSYAFDPIPDGLEEKYHSKIVGFGTQMWTEWVPTVASMEKQIFPRLAAYSEVGWTNLSDKNFEQFQQALKRLKYIWEVQGVEYQ</sequence>
<dbReference type="InterPro" id="IPR029018">
    <property type="entry name" value="Hex-like_dom2"/>
</dbReference>
<dbReference type="PIRSF" id="PIRSF001093">
    <property type="entry name" value="B-hxosamndse_ab_euk"/>
    <property type="match status" value="1"/>
</dbReference>
<dbReference type="Gene3D" id="3.20.20.80">
    <property type="entry name" value="Glycosidases"/>
    <property type="match status" value="1"/>
</dbReference>
<evidence type="ECO:0000256" key="7">
    <source>
        <dbReference type="SAM" id="MobiDB-lite"/>
    </source>
</evidence>
<evidence type="ECO:0000259" key="9">
    <source>
        <dbReference type="Pfam" id="PF02838"/>
    </source>
</evidence>
<feature type="region of interest" description="Disordered" evidence="7">
    <location>
        <begin position="215"/>
        <end position="236"/>
    </location>
</feature>
<dbReference type="InterPro" id="IPR025705">
    <property type="entry name" value="Beta_hexosaminidase_sua/sub"/>
</dbReference>
<dbReference type="InterPro" id="IPR015882">
    <property type="entry name" value="HEX_bac_N"/>
</dbReference>
<dbReference type="PANTHER" id="PTHR22600">
    <property type="entry name" value="BETA-HEXOSAMINIDASE"/>
    <property type="match status" value="1"/>
</dbReference>
<dbReference type="InterPro" id="IPR015883">
    <property type="entry name" value="Glyco_hydro_20_cat"/>
</dbReference>